<comment type="function">
    <text evidence="6 7">Stabilizes TBP binding to an archaeal box-A promoter. Also responsible for recruiting RNA polymerase II to the pre-initiation complex (DNA-TBP-TFIIB).</text>
</comment>
<evidence type="ECO:0000256" key="7">
    <source>
        <dbReference type="HAMAP-Rule" id="MF_00383"/>
    </source>
</evidence>
<comment type="similarity">
    <text evidence="1 7">Belongs to the TFIIB family.</text>
</comment>
<dbReference type="Pfam" id="PF08271">
    <property type="entry name" value="Zn_Ribbon_TF"/>
    <property type="match status" value="1"/>
</dbReference>
<keyword evidence="11" id="KW-1185">Reference proteome</keyword>
<dbReference type="AlphaFoldDB" id="A0A510DVH9"/>
<evidence type="ECO:0000313" key="9">
    <source>
        <dbReference type="EMBL" id="BBG24233.1"/>
    </source>
</evidence>
<dbReference type="NCBIfam" id="NF001658">
    <property type="entry name" value="PRK00423.1"/>
    <property type="match status" value="1"/>
</dbReference>
<dbReference type="InterPro" id="IPR013150">
    <property type="entry name" value="TFIIB_cyclin"/>
</dbReference>
<dbReference type="SMART" id="SM00385">
    <property type="entry name" value="CYCLIN"/>
    <property type="match status" value="2"/>
</dbReference>
<dbReference type="PANTHER" id="PTHR11618">
    <property type="entry name" value="TRANSCRIPTION INITIATION FACTOR IIB-RELATED"/>
    <property type="match status" value="1"/>
</dbReference>
<reference evidence="9 11" key="2">
    <citation type="journal article" date="2020" name="Int. J. Syst. Evol. Microbiol.">
        <title>Sulfuracidifex tepidarius gen. nov., sp. nov. and transfer of Sulfolobus metallicus Huber and Stetter 1992 to the genus Sulfuracidifex as Sulfuracidifex metallicus comb. nov.</title>
        <authorList>
            <person name="Itoh T."/>
            <person name="Miura T."/>
            <person name="Sakai H.D."/>
            <person name="Kato S."/>
            <person name="Ohkuma M."/>
            <person name="Takashina T."/>
        </authorList>
    </citation>
    <scope>NUCLEOTIDE SEQUENCE [LARGE SCALE GENOMIC DNA]</scope>
    <source>
        <strain evidence="9 11">IC-006</strain>
        <strain evidence="10">IC-007</strain>
    </source>
</reference>
<evidence type="ECO:0000313" key="12">
    <source>
        <dbReference type="Proteomes" id="UP000325030"/>
    </source>
</evidence>
<dbReference type="STRING" id="1294262.GCA_001316085_00502"/>
<dbReference type="GO" id="GO:0070897">
    <property type="term" value="P:transcription preinitiation complex assembly"/>
    <property type="evidence" value="ECO:0007669"/>
    <property type="project" value="InterPro"/>
</dbReference>
<keyword evidence="3 7" id="KW-0677">Repeat</keyword>
<evidence type="ECO:0000256" key="3">
    <source>
        <dbReference type="ARBA" id="ARBA00022737"/>
    </source>
</evidence>
<dbReference type="FunFam" id="1.10.472.10:FF:000023">
    <property type="entry name" value="Transcription initiation factor IIB"/>
    <property type="match status" value="1"/>
</dbReference>
<evidence type="ECO:0000256" key="2">
    <source>
        <dbReference type="ARBA" id="ARBA00013932"/>
    </source>
</evidence>
<feature type="domain" description="Cyclin-like" evidence="8">
    <location>
        <begin position="248"/>
        <end position="329"/>
    </location>
</feature>
<dbReference type="Pfam" id="PF00382">
    <property type="entry name" value="TFIIB"/>
    <property type="match status" value="2"/>
</dbReference>
<dbReference type="HAMAP" id="MF_00383">
    <property type="entry name" value="TF2B_arch"/>
    <property type="match status" value="1"/>
</dbReference>
<dbReference type="GO" id="GO:0097550">
    <property type="term" value="C:transcription preinitiation complex"/>
    <property type="evidence" value="ECO:0007669"/>
    <property type="project" value="TreeGrafter"/>
</dbReference>
<evidence type="ECO:0000256" key="6">
    <source>
        <dbReference type="ARBA" id="ARBA00053882"/>
    </source>
</evidence>
<dbReference type="Gene3D" id="1.10.472.170">
    <property type="match status" value="1"/>
</dbReference>
<dbReference type="InterPro" id="IPR023484">
    <property type="entry name" value="TFIIB_arc"/>
</dbReference>
<evidence type="ECO:0000256" key="4">
    <source>
        <dbReference type="ARBA" id="ARBA00023015"/>
    </source>
</evidence>
<protein>
    <recommendedName>
        <fullName evidence="2 7">Transcription initiation factor IIB</fullName>
        <shortName evidence="7">TFIIB</shortName>
    </recommendedName>
</protein>
<dbReference type="Proteomes" id="UP000325030">
    <property type="component" value="Chromosome"/>
</dbReference>
<feature type="domain" description="Cyclin-like" evidence="8">
    <location>
        <begin position="154"/>
        <end position="235"/>
    </location>
</feature>
<dbReference type="PANTHER" id="PTHR11618:SF13">
    <property type="entry name" value="TRANSCRIPTION INITIATION FACTOR IIB"/>
    <property type="match status" value="1"/>
</dbReference>
<dbReference type="InterPro" id="IPR000812">
    <property type="entry name" value="TFIIB"/>
</dbReference>
<dbReference type="CDD" id="cd20549">
    <property type="entry name" value="CYCLIN_TFIIB_archaea_like_rpt1"/>
    <property type="match status" value="1"/>
</dbReference>
<gene>
    <name evidence="7" type="primary">tfb</name>
    <name evidence="9" type="ORF">IC006_1540</name>
    <name evidence="10" type="ORF">IC007_1517</name>
</gene>
<evidence type="ECO:0000259" key="8">
    <source>
        <dbReference type="SMART" id="SM00385"/>
    </source>
</evidence>
<keyword evidence="5 7" id="KW-0804">Transcription</keyword>
<dbReference type="PRINTS" id="PR00685">
    <property type="entry name" value="TIFACTORIIB"/>
</dbReference>
<evidence type="ECO:0000313" key="11">
    <source>
        <dbReference type="Proteomes" id="UP000322983"/>
    </source>
</evidence>
<feature type="repeat" description="2" evidence="7">
    <location>
        <begin position="248"/>
        <end position="329"/>
    </location>
</feature>
<dbReference type="KEGG" id="step:IC006_1540"/>
<dbReference type="GO" id="GO:0017025">
    <property type="term" value="F:TBP-class protein binding"/>
    <property type="evidence" value="ECO:0007669"/>
    <property type="project" value="InterPro"/>
</dbReference>
<organism evidence="9 11">
    <name type="scientific">Sulfuracidifex tepidarius</name>
    <dbReference type="NCBI Taxonomy" id="1294262"/>
    <lineage>
        <taxon>Archaea</taxon>
        <taxon>Thermoproteota</taxon>
        <taxon>Thermoprotei</taxon>
        <taxon>Sulfolobales</taxon>
        <taxon>Sulfolobaceae</taxon>
        <taxon>Sulfuracidifex</taxon>
    </lineage>
</organism>
<proteinExistence type="inferred from homology"/>
<dbReference type="InterPro" id="IPR013137">
    <property type="entry name" value="Znf_TFIIB"/>
</dbReference>
<dbReference type="Gene3D" id="1.10.472.10">
    <property type="entry name" value="Cyclin-like"/>
    <property type="match status" value="1"/>
</dbReference>
<dbReference type="EMBL" id="AP018929">
    <property type="protein sequence ID" value="BBG24233.1"/>
    <property type="molecule type" value="Genomic_DNA"/>
</dbReference>
<dbReference type="FunFam" id="1.10.472.170:FF:000001">
    <property type="entry name" value="Transcription initiation factor IIB"/>
    <property type="match status" value="1"/>
</dbReference>
<dbReference type="EMBL" id="AP018930">
    <property type="protein sequence ID" value="BBG26990.1"/>
    <property type="molecule type" value="Genomic_DNA"/>
</dbReference>
<dbReference type="InterPro" id="IPR013763">
    <property type="entry name" value="Cyclin-like_dom"/>
</dbReference>
<reference evidence="12" key="1">
    <citation type="submission" date="2018-09" db="EMBL/GenBank/DDBJ databases">
        <title>Complete Genome Sequencing of Sulfolobus sp. JCM 16834.</title>
        <authorList>
            <person name="Kato S."/>
            <person name="Itoh T."/>
            <person name="Ohkuma M."/>
        </authorList>
    </citation>
    <scope>NUCLEOTIDE SEQUENCE [LARGE SCALE GENOMIC DNA]</scope>
    <source>
        <strain evidence="12">IC-007</strain>
    </source>
</reference>
<dbReference type="Proteomes" id="UP000322983">
    <property type="component" value="Chromosome"/>
</dbReference>
<dbReference type="InterPro" id="IPR036915">
    <property type="entry name" value="Cyclin-like_sf"/>
</dbReference>
<dbReference type="InterPro" id="IPR023486">
    <property type="entry name" value="TFIIB_CS"/>
</dbReference>
<dbReference type="SUPFAM" id="SSF57783">
    <property type="entry name" value="Zinc beta-ribbon"/>
    <property type="match status" value="1"/>
</dbReference>
<name>A0A510DVH9_9CREN</name>
<evidence type="ECO:0000256" key="5">
    <source>
        <dbReference type="ARBA" id="ARBA00023163"/>
    </source>
</evidence>
<accession>A0A510DVH9</accession>
<accession>A0A510E4I5</accession>
<feature type="repeat" description="1" evidence="7">
    <location>
        <begin position="154"/>
        <end position="237"/>
    </location>
</feature>
<dbReference type="CDD" id="cd20550">
    <property type="entry name" value="CYCLIN_TFIIB_archaea_like_rpt2"/>
    <property type="match status" value="1"/>
</dbReference>
<dbReference type="GO" id="GO:0003700">
    <property type="term" value="F:DNA-binding transcription factor activity"/>
    <property type="evidence" value="ECO:0007669"/>
    <property type="project" value="UniProtKB-UniRule"/>
</dbReference>
<dbReference type="PROSITE" id="PS00782">
    <property type="entry name" value="TFIIB"/>
    <property type="match status" value="2"/>
</dbReference>
<evidence type="ECO:0000256" key="1">
    <source>
        <dbReference type="ARBA" id="ARBA00010857"/>
    </source>
</evidence>
<dbReference type="SUPFAM" id="SSF47954">
    <property type="entry name" value="Cyclin-like"/>
    <property type="match status" value="2"/>
</dbReference>
<comment type="caution">
    <text evidence="7">Lacks conserved residue(s) required for the propagation of feature annotation.</text>
</comment>
<sequence>MNTETFKYYEYISLKGLRVFRNPLGGQHMSQDSEKDSQSASSICPQDKIVFDAERGEYICTETGEVIEERAIDQGPEWRAFTPEEKEKRSRVGGPLNQTIHDRGLSTLIDWKDKDAMGRTLDPRRRLEALRWRKWQIRARIQSSIDRNLAQAMNELERIGNLLNLPKSVKDEAALIYRKAVEKGLVRGRSIESVVAAAIYAACRRMKIARTLDEISQFTKANRKEVARCYRLLLRELDVEVPVSDSKDYVTRIGSLLRLSGAVMKTAAEILDKAKNVGLTAGKDPAGLAAAAIYIAALQNDDRRTQKEIAQVAGVTEVTVRNRYKELINELKIQIPTQ</sequence>
<evidence type="ECO:0000313" key="10">
    <source>
        <dbReference type="EMBL" id="BBG26990.1"/>
    </source>
</evidence>
<keyword evidence="4 7" id="KW-0805">Transcription regulation</keyword>